<protein>
    <recommendedName>
        <fullName evidence="4">PH domain-containing protein</fullName>
    </recommendedName>
</protein>
<dbReference type="Proteomes" id="UP000532746">
    <property type="component" value="Unassembled WGS sequence"/>
</dbReference>
<keyword evidence="3" id="KW-1185">Reference proteome</keyword>
<sequence>MDTATHPGPVTLYTTRRARVERAKGLAHIVPALVLVSGAAGVLAGNEPFTLLTGLELLVGVAYVGLLWQELRHLKQQPEHHSRVAWLEVAAAGILALEGYHIWHRHHEAEALTGVHRMHVLPWLYAALAVWYVGLAFGIGRIYERRYLHLHPEGFRGRLGLFQKSFAYTWAEVAAAQATGETDVVVRRPDGQQECLSFAGLHNGPTHRAKLLAHIAQHQAPGAATA</sequence>
<evidence type="ECO:0008006" key="4">
    <source>
        <dbReference type="Google" id="ProtNLM"/>
    </source>
</evidence>
<dbReference type="AlphaFoldDB" id="A0A7W9T4Y5"/>
<gene>
    <name evidence="2" type="ORF">HNQ93_003718</name>
</gene>
<name>A0A7W9T4Y5_9BACT</name>
<evidence type="ECO:0000313" key="2">
    <source>
        <dbReference type="EMBL" id="MBB6060843.1"/>
    </source>
</evidence>
<keyword evidence="1" id="KW-0812">Transmembrane</keyword>
<keyword evidence="1" id="KW-1133">Transmembrane helix</keyword>
<dbReference type="EMBL" id="JACHGG010000006">
    <property type="protein sequence ID" value="MBB6060843.1"/>
    <property type="molecule type" value="Genomic_DNA"/>
</dbReference>
<feature type="transmembrane region" description="Helical" evidence="1">
    <location>
        <begin position="49"/>
        <end position="68"/>
    </location>
</feature>
<feature type="transmembrane region" description="Helical" evidence="1">
    <location>
        <begin position="123"/>
        <end position="143"/>
    </location>
</feature>
<accession>A0A7W9T4Y5</accession>
<keyword evidence="1" id="KW-0472">Membrane</keyword>
<organism evidence="2 3">
    <name type="scientific">Hymenobacter luteus</name>
    <dbReference type="NCBI Taxonomy" id="1411122"/>
    <lineage>
        <taxon>Bacteria</taxon>
        <taxon>Pseudomonadati</taxon>
        <taxon>Bacteroidota</taxon>
        <taxon>Cytophagia</taxon>
        <taxon>Cytophagales</taxon>
        <taxon>Hymenobacteraceae</taxon>
        <taxon>Hymenobacter</taxon>
    </lineage>
</organism>
<feature type="transmembrane region" description="Helical" evidence="1">
    <location>
        <begin position="84"/>
        <end position="103"/>
    </location>
</feature>
<evidence type="ECO:0000256" key="1">
    <source>
        <dbReference type="SAM" id="Phobius"/>
    </source>
</evidence>
<feature type="transmembrane region" description="Helical" evidence="1">
    <location>
        <begin position="25"/>
        <end position="43"/>
    </location>
</feature>
<dbReference type="RefSeq" id="WP_183404900.1">
    <property type="nucleotide sequence ID" value="NZ_JACHGG010000006.1"/>
</dbReference>
<comment type="caution">
    <text evidence="2">The sequence shown here is derived from an EMBL/GenBank/DDBJ whole genome shotgun (WGS) entry which is preliminary data.</text>
</comment>
<reference evidence="2 3" key="1">
    <citation type="submission" date="2020-08" db="EMBL/GenBank/DDBJ databases">
        <title>Genomic Encyclopedia of Type Strains, Phase IV (KMG-IV): sequencing the most valuable type-strain genomes for metagenomic binning, comparative biology and taxonomic classification.</title>
        <authorList>
            <person name="Goeker M."/>
        </authorList>
    </citation>
    <scope>NUCLEOTIDE SEQUENCE [LARGE SCALE GENOMIC DNA]</scope>
    <source>
        <strain evidence="2 3">DSM 26718</strain>
    </source>
</reference>
<proteinExistence type="predicted"/>
<evidence type="ECO:0000313" key="3">
    <source>
        <dbReference type="Proteomes" id="UP000532746"/>
    </source>
</evidence>